<dbReference type="Proteomes" id="UP000440614">
    <property type="component" value="Unassembled WGS sequence"/>
</dbReference>
<reference evidence="6 7" key="2">
    <citation type="journal article" date="2019" name="Nat. Med.">
        <title>A library of human gut bacterial isolates paired with longitudinal multiomics data enables mechanistic microbiome research.</title>
        <authorList>
            <person name="Poyet M."/>
            <person name="Groussin M."/>
            <person name="Gibbons S.M."/>
            <person name="Avila-Pacheco J."/>
            <person name="Jiang X."/>
            <person name="Kearney S.M."/>
            <person name="Perrotta A.R."/>
            <person name="Berdy B."/>
            <person name="Zhao S."/>
            <person name="Lieberman T.D."/>
            <person name="Swanson P.K."/>
            <person name="Smith M."/>
            <person name="Roesemann S."/>
            <person name="Alexander J.E."/>
            <person name="Rich S.A."/>
            <person name="Livny J."/>
            <person name="Vlamakis H."/>
            <person name="Clish C."/>
            <person name="Bullock K."/>
            <person name="Deik A."/>
            <person name="Scott J."/>
            <person name="Pierce K.A."/>
            <person name="Xavier R.J."/>
            <person name="Alm E.J."/>
        </authorList>
    </citation>
    <scope>NUCLEOTIDE SEQUENCE [LARGE SCALE GENOMIC DNA]</scope>
    <source>
        <strain evidence="2 8">BIOML-A156</strain>
        <strain evidence="3 6">BIOML-A162</strain>
        <strain evidence="1 7">BIOML-A188</strain>
    </source>
</reference>
<dbReference type="EMBL" id="QSJP01000006">
    <property type="protein sequence ID" value="RHD88997.1"/>
    <property type="molecule type" value="Genomic_DNA"/>
</dbReference>
<dbReference type="OMA" id="FGKSASW"/>
<evidence type="ECO:0000313" key="4">
    <source>
        <dbReference type="EMBL" id="RHD88997.1"/>
    </source>
</evidence>
<dbReference type="Proteomes" id="UP000436858">
    <property type="component" value="Unassembled WGS sequence"/>
</dbReference>
<proteinExistence type="predicted"/>
<accession>A0A0P0EUW4</accession>
<gene>
    <name evidence="4" type="ORF">DW780_08455</name>
    <name evidence="2" type="ORF">GAN59_19055</name>
    <name evidence="3" type="ORF">GAN91_18115</name>
    <name evidence="1" type="ORF">GAO51_25810</name>
</gene>
<organism evidence="4 5">
    <name type="scientific">Bacteroides thetaiotaomicron</name>
    <dbReference type="NCBI Taxonomy" id="818"/>
    <lineage>
        <taxon>Bacteria</taxon>
        <taxon>Pseudomonadati</taxon>
        <taxon>Bacteroidota</taxon>
        <taxon>Bacteroidia</taxon>
        <taxon>Bacteroidales</taxon>
        <taxon>Bacteroidaceae</taxon>
        <taxon>Bacteroides</taxon>
    </lineage>
</organism>
<dbReference type="RefSeq" id="WP_008760122.1">
    <property type="nucleotide sequence ID" value="NZ_CABJDH010000004.1"/>
</dbReference>
<dbReference type="Proteomes" id="UP000284785">
    <property type="component" value="Unassembled WGS sequence"/>
</dbReference>
<dbReference type="Proteomes" id="UP000488521">
    <property type="component" value="Unassembled WGS sequence"/>
</dbReference>
<dbReference type="KEGG" id="btho:Btheta7330_03619"/>
<dbReference type="EMBL" id="WCSY01000036">
    <property type="protein sequence ID" value="KAB4305530.1"/>
    <property type="molecule type" value="Genomic_DNA"/>
</dbReference>
<sequence>MGTDREINNLLNEFLQLETDEQRRQFQGKIAHTLSGKTEEEKREFAEILSNKAQQTIDQSQALIDEYDFKQALKDIVPAITWSYIAEEYFNKSRSWFSQRMNGYHVNNKVATFTDDEIDLLSDSLLDLSERIKKSAFLLRKHRL</sequence>
<dbReference type="GeneID" id="60925642"/>
<dbReference type="InterPro" id="IPR032483">
    <property type="entry name" value="DUF5053"/>
</dbReference>
<evidence type="ECO:0000313" key="2">
    <source>
        <dbReference type="EMBL" id="KAB4470912.1"/>
    </source>
</evidence>
<evidence type="ECO:0000313" key="3">
    <source>
        <dbReference type="EMBL" id="KAB4479564.1"/>
    </source>
</evidence>
<dbReference type="EMBL" id="WCRS01000016">
    <property type="protein sequence ID" value="KAB4470912.1"/>
    <property type="molecule type" value="Genomic_DNA"/>
</dbReference>
<comment type="caution">
    <text evidence="4">The sequence shown here is derived from an EMBL/GenBank/DDBJ whole genome shotgun (WGS) entry which is preliminary data.</text>
</comment>
<protein>
    <submittedName>
        <fullName evidence="4">DUF5053 domain-containing protein</fullName>
    </submittedName>
</protein>
<name>A0A0P0EUW4_BACT4</name>
<evidence type="ECO:0000313" key="7">
    <source>
        <dbReference type="Proteomes" id="UP000440614"/>
    </source>
</evidence>
<evidence type="ECO:0000313" key="1">
    <source>
        <dbReference type="EMBL" id="KAB4305530.1"/>
    </source>
</evidence>
<evidence type="ECO:0000313" key="8">
    <source>
        <dbReference type="Proteomes" id="UP000488521"/>
    </source>
</evidence>
<reference evidence="4 5" key="1">
    <citation type="submission" date="2018-08" db="EMBL/GenBank/DDBJ databases">
        <title>A genome reference for cultivated species of the human gut microbiota.</title>
        <authorList>
            <person name="Zou Y."/>
            <person name="Xue W."/>
            <person name="Luo G."/>
        </authorList>
    </citation>
    <scope>NUCLEOTIDE SEQUENCE [LARGE SCALE GENOMIC DNA]</scope>
    <source>
        <strain evidence="4 5">AM30-26</strain>
    </source>
</reference>
<dbReference type="Pfam" id="PF16476">
    <property type="entry name" value="DUF5053"/>
    <property type="match status" value="1"/>
</dbReference>
<evidence type="ECO:0000313" key="5">
    <source>
        <dbReference type="Proteomes" id="UP000284785"/>
    </source>
</evidence>
<dbReference type="AlphaFoldDB" id="A0A0P0EUW4"/>
<evidence type="ECO:0000313" key="6">
    <source>
        <dbReference type="Proteomes" id="UP000436858"/>
    </source>
</evidence>
<dbReference type="EMBL" id="WCRY01000018">
    <property type="protein sequence ID" value="KAB4479564.1"/>
    <property type="molecule type" value="Genomic_DNA"/>
</dbReference>